<reference evidence="2 3" key="1">
    <citation type="submission" date="2018-06" db="EMBL/GenBank/DDBJ databases">
        <title>Genomic Encyclopedia of Type Strains, Phase IV (KMG-IV): sequencing the most valuable type-strain genomes for metagenomic binning, comparative biology and taxonomic classification.</title>
        <authorList>
            <person name="Goeker M."/>
        </authorList>
    </citation>
    <scope>NUCLEOTIDE SEQUENCE [LARGE SCALE GENOMIC DNA]</scope>
    <source>
        <strain evidence="2 3">DSM 15140</strain>
    </source>
</reference>
<dbReference type="Proteomes" id="UP000252254">
    <property type="component" value="Unassembled WGS sequence"/>
</dbReference>
<keyword evidence="1" id="KW-1133">Transmembrane helix</keyword>
<feature type="transmembrane region" description="Helical" evidence="1">
    <location>
        <begin position="509"/>
        <end position="527"/>
    </location>
</feature>
<name>A0A366E141_9BACI</name>
<feature type="transmembrane region" description="Helical" evidence="1">
    <location>
        <begin position="436"/>
        <end position="456"/>
    </location>
</feature>
<comment type="caution">
    <text evidence="2">The sequence shown here is derived from an EMBL/GenBank/DDBJ whole genome shotgun (WGS) entry which is preliminary data.</text>
</comment>
<protein>
    <submittedName>
        <fullName evidence="2">ABC-2 type transport system permease protein</fullName>
    </submittedName>
</protein>
<evidence type="ECO:0000313" key="3">
    <source>
        <dbReference type="Proteomes" id="UP000252254"/>
    </source>
</evidence>
<dbReference type="STRING" id="200904.GCA_900168775_03441"/>
<feature type="transmembrane region" description="Helical" evidence="1">
    <location>
        <begin position="393"/>
        <end position="416"/>
    </location>
</feature>
<dbReference type="RefSeq" id="WP_113869563.1">
    <property type="nucleotide sequence ID" value="NZ_BAABQN010000006.1"/>
</dbReference>
<keyword evidence="1" id="KW-0472">Membrane</keyword>
<proteinExistence type="predicted"/>
<feature type="transmembrane region" description="Helical" evidence="1">
    <location>
        <begin position="463"/>
        <end position="481"/>
    </location>
</feature>
<evidence type="ECO:0000256" key="1">
    <source>
        <dbReference type="SAM" id="Phobius"/>
    </source>
</evidence>
<evidence type="ECO:0000313" key="2">
    <source>
        <dbReference type="EMBL" id="RBO95214.1"/>
    </source>
</evidence>
<feature type="transmembrane region" description="Helical" evidence="1">
    <location>
        <begin position="127"/>
        <end position="154"/>
    </location>
</feature>
<dbReference type="OrthoDB" id="2014935at2"/>
<feature type="transmembrane region" description="Helical" evidence="1">
    <location>
        <begin position="197"/>
        <end position="214"/>
    </location>
</feature>
<dbReference type="AlphaFoldDB" id="A0A366E141"/>
<feature type="transmembrane region" description="Helical" evidence="1">
    <location>
        <begin position="24"/>
        <end position="46"/>
    </location>
</feature>
<feature type="transmembrane region" description="Helical" evidence="1">
    <location>
        <begin position="240"/>
        <end position="261"/>
    </location>
</feature>
<feature type="transmembrane region" description="Helical" evidence="1">
    <location>
        <begin position="298"/>
        <end position="317"/>
    </location>
</feature>
<gene>
    <name evidence="2" type="ORF">DES48_10951</name>
</gene>
<organism evidence="2 3">
    <name type="scientific">Paraliobacillus ryukyuensis</name>
    <dbReference type="NCBI Taxonomy" id="200904"/>
    <lineage>
        <taxon>Bacteria</taxon>
        <taxon>Bacillati</taxon>
        <taxon>Bacillota</taxon>
        <taxon>Bacilli</taxon>
        <taxon>Bacillales</taxon>
        <taxon>Bacillaceae</taxon>
        <taxon>Paraliobacillus</taxon>
    </lineage>
</organism>
<feature type="transmembrane region" description="Helical" evidence="1">
    <location>
        <begin position="347"/>
        <end position="368"/>
    </location>
</feature>
<feature type="transmembrane region" description="Helical" evidence="1">
    <location>
        <begin position="166"/>
        <end position="190"/>
    </location>
</feature>
<keyword evidence="3" id="KW-1185">Reference proteome</keyword>
<keyword evidence="1" id="KW-0812">Transmembrane</keyword>
<sequence length="534" mass="58590">MVNRTSYQTVFLFRFFLKRERVKLLIWILSFLIMTLSVAIAFTGLYQNEQERAAMAETMQNPAMAALVGQGYGLDNYTDGAMLAHQMLLMTAVVVAIMNIILVVNLTRGDEEEGMLEMIRALPIGRLAPTHAVVLVIGCTNIALAGVIAAGLSLLNIASIDVLGSLLYGSVLGATGLFFASVTLLFAQLANNTRASLMLSFIVLGIAYFVRAIGDAGNNTISWFSPLGLVLGAEVFVNNYWWPILFTLFLSGCLYAVALYLNFTRDMGVGFLPSRIGKQHASRWLQSPLGLALRLQRLPLICWVIGMFVIGASYGSVLGDLDTFFQQNEVLKQMLASDQDEAITEQFLSMLMVIMAIIATVPVVMTLMKVKSEEKKQRIEHLLARAVSRTKLLGSYVVIAFGTSVVMLLVAVSGLASTGLAVLAIDTTFATLVQAMLVYLPALWVMIGLSVLLVGVAPKVTALSWFYILFTFVVVYLGQLLDFPTWMASLSPFAHIPELPMEMLRYKPLIVLTMLAVGLTFIGFLTMNKRDVNR</sequence>
<accession>A0A366E141</accession>
<dbReference type="EMBL" id="QNRI01000009">
    <property type="protein sequence ID" value="RBO95214.1"/>
    <property type="molecule type" value="Genomic_DNA"/>
</dbReference>
<feature type="transmembrane region" description="Helical" evidence="1">
    <location>
        <begin position="83"/>
        <end position="106"/>
    </location>
</feature>